<dbReference type="Proteomes" id="UP000326852">
    <property type="component" value="Unassembled WGS sequence"/>
</dbReference>
<evidence type="ECO:0000313" key="2">
    <source>
        <dbReference type="EMBL" id="KAD4007165.1"/>
    </source>
</evidence>
<keyword evidence="3" id="KW-1185">Reference proteome</keyword>
<evidence type="ECO:0000313" key="3">
    <source>
        <dbReference type="Proteomes" id="UP000326852"/>
    </source>
</evidence>
<name>A0A5N6MR92_9MICC</name>
<sequence length="156" mass="16654">MTQNHAARPSAEEARQALKSVSQSKEALAPHVRSPAWLYPVQGIGMGVFVIGLVFSKDAGWASALIAVSAVIFCVLPILQSRSRLVIDVYTHPGSRGLAWTYVAAFALIAVAAVVLYLTFKLAWIGYGAAVFVLMLTLVMGPAMDARLARALRNAA</sequence>
<keyword evidence="1" id="KW-1133">Transmembrane helix</keyword>
<feature type="transmembrane region" description="Helical" evidence="1">
    <location>
        <begin position="36"/>
        <end position="55"/>
    </location>
</feature>
<keyword evidence="1" id="KW-0812">Transmembrane</keyword>
<dbReference type="EMBL" id="VTFX01000002">
    <property type="protein sequence ID" value="KAD4007165.1"/>
    <property type="molecule type" value="Genomic_DNA"/>
</dbReference>
<accession>A0A5N6MR92</accession>
<gene>
    <name evidence="2" type="ORF">GD627_06265</name>
</gene>
<feature type="transmembrane region" description="Helical" evidence="1">
    <location>
        <begin position="61"/>
        <end position="79"/>
    </location>
</feature>
<evidence type="ECO:0000256" key="1">
    <source>
        <dbReference type="SAM" id="Phobius"/>
    </source>
</evidence>
<organism evidence="2 3">
    <name type="scientific">Arthrobacter yangruifuii</name>
    <dbReference type="NCBI Taxonomy" id="2606616"/>
    <lineage>
        <taxon>Bacteria</taxon>
        <taxon>Bacillati</taxon>
        <taxon>Actinomycetota</taxon>
        <taxon>Actinomycetes</taxon>
        <taxon>Micrococcales</taxon>
        <taxon>Micrococcaceae</taxon>
        <taxon>Arthrobacter</taxon>
    </lineage>
</organism>
<protein>
    <submittedName>
        <fullName evidence="2">Uncharacterized protein</fullName>
    </submittedName>
</protein>
<comment type="caution">
    <text evidence="2">The sequence shown here is derived from an EMBL/GenBank/DDBJ whole genome shotgun (WGS) entry which is preliminary data.</text>
</comment>
<keyword evidence="1" id="KW-0472">Membrane</keyword>
<feature type="transmembrane region" description="Helical" evidence="1">
    <location>
        <begin position="124"/>
        <end position="144"/>
    </location>
</feature>
<proteinExistence type="predicted"/>
<dbReference type="RefSeq" id="WP_152271827.1">
    <property type="nucleotide sequence ID" value="NZ_VTFX01000002.1"/>
</dbReference>
<reference evidence="2 3" key="1">
    <citation type="submission" date="2019-08" db="EMBL/GenBank/DDBJ databases">
        <title>Arthrobacter sp. nov., isolated from plateau pika and Tibetan wild ass.</title>
        <authorList>
            <person name="Ge Y."/>
        </authorList>
    </citation>
    <scope>NUCLEOTIDE SEQUENCE [LARGE SCALE GENOMIC DNA]</scope>
    <source>
        <strain evidence="2 3">785</strain>
    </source>
</reference>
<feature type="transmembrane region" description="Helical" evidence="1">
    <location>
        <begin position="99"/>
        <end position="118"/>
    </location>
</feature>
<dbReference type="AlphaFoldDB" id="A0A5N6MR92"/>